<reference evidence="2" key="1">
    <citation type="submission" date="2018-04" db="EMBL/GenBank/DDBJ databases">
        <title>Transcriptome assembly of Sipha flava.</title>
        <authorList>
            <person name="Scully E.D."/>
            <person name="Geib S.M."/>
            <person name="Palmer N.A."/>
            <person name="Koch K."/>
            <person name="Bradshaw J."/>
            <person name="Heng-Moss T."/>
            <person name="Sarath G."/>
        </authorList>
    </citation>
    <scope>NUCLEOTIDE SEQUENCE</scope>
</reference>
<organism evidence="2">
    <name type="scientific">Sipha flava</name>
    <name type="common">yellow sugarcane aphid</name>
    <dbReference type="NCBI Taxonomy" id="143950"/>
    <lineage>
        <taxon>Eukaryota</taxon>
        <taxon>Metazoa</taxon>
        <taxon>Ecdysozoa</taxon>
        <taxon>Arthropoda</taxon>
        <taxon>Hexapoda</taxon>
        <taxon>Insecta</taxon>
        <taxon>Pterygota</taxon>
        <taxon>Neoptera</taxon>
        <taxon>Paraneoptera</taxon>
        <taxon>Hemiptera</taxon>
        <taxon>Sternorrhyncha</taxon>
        <taxon>Aphidomorpha</taxon>
        <taxon>Aphidoidea</taxon>
        <taxon>Aphididae</taxon>
        <taxon>Sipha</taxon>
    </lineage>
</organism>
<dbReference type="AlphaFoldDB" id="A0A2S2QI60"/>
<protein>
    <submittedName>
        <fullName evidence="2">Uncharacterized protein</fullName>
    </submittedName>
</protein>
<evidence type="ECO:0000256" key="1">
    <source>
        <dbReference type="SAM" id="Phobius"/>
    </source>
</evidence>
<feature type="transmembrane region" description="Helical" evidence="1">
    <location>
        <begin position="12"/>
        <end position="32"/>
    </location>
</feature>
<evidence type="ECO:0000313" key="2">
    <source>
        <dbReference type="EMBL" id="MBY77401.1"/>
    </source>
</evidence>
<proteinExistence type="predicted"/>
<keyword evidence="1" id="KW-0472">Membrane</keyword>
<name>A0A2S2QI60_9HEMI</name>
<keyword evidence="1" id="KW-1133">Transmembrane helix</keyword>
<dbReference type="EMBL" id="GGMS01008198">
    <property type="protein sequence ID" value="MBY77401.1"/>
    <property type="molecule type" value="Transcribed_RNA"/>
</dbReference>
<accession>A0A2S2QI60</accession>
<gene>
    <name evidence="2" type="ORF">g.184288</name>
</gene>
<keyword evidence="1" id="KW-0812">Transmembrane</keyword>
<sequence>MLSVSLNIFDVIKSLVFILTFLYSFFFSRYIFVPIRFIEPIIEFMWIMTNSLNKLSDVALDYDGFPKLNIRTITADQHERSLLKYNNFFAIPGLNCKLS</sequence>